<evidence type="ECO:0000313" key="6">
    <source>
        <dbReference type="Proteomes" id="UP000245695"/>
    </source>
</evidence>
<dbReference type="Proteomes" id="UP000245695">
    <property type="component" value="Chromosome 1"/>
</dbReference>
<dbReference type="EC" id="3.1.3.11" evidence="4"/>
<reference evidence="5 6" key="1">
    <citation type="submission" date="2014-09" db="EMBL/GenBank/DDBJ databases">
        <authorList>
            <person name="Hornung B.V."/>
        </authorList>
    </citation>
    <scope>NUCLEOTIDE SEQUENCE [LARGE SCALE GENOMIC DNA]</scope>
    <source>
        <strain evidence="5 6">FRIFI</strain>
    </source>
</reference>
<dbReference type="InterPro" id="IPR009164">
    <property type="entry name" value="FBPtase_class3"/>
</dbReference>
<dbReference type="SUPFAM" id="SSF56300">
    <property type="entry name" value="Metallo-dependent phosphatases"/>
    <property type="match status" value="1"/>
</dbReference>
<dbReference type="GO" id="GO:0042132">
    <property type="term" value="F:fructose 1,6-bisphosphate 1-phosphatase activity"/>
    <property type="evidence" value="ECO:0007669"/>
    <property type="project" value="UniProtKB-UniRule"/>
</dbReference>
<comment type="similarity">
    <text evidence="4">Belongs to the FBPase class 3 family.</text>
</comment>
<comment type="pathway">
    <text evidence="4">Carbohydrate biosynthesis; gluconeogenesis.</text>
</comment>
<protein>
    <recommendedName>
        <fullName evidence="4">Fructose-1,6-bisphosphatase class 3</fullName>
        <shortName evidence="4">FBPase class 3</shortName>
        <ecNumber evidence="4">3.1.3.11</ecNumber>
    </recommendedName>
    <alternativeName>
        <fullName evidence="4">D-fructose-1,6-bisphosphate 1-phosphohydrolase class 3</fullName>
    </alternativeName>
</protein>
<dbReference type="Gene3D" id="3.60.21.10">
    <property type="match status" value="1"/>
</dbReference>
<evidence type="ECO:0000256" key="2">
    <source>
        <dbReference type="ARBA" id="ARBA00023211"/>
    </source>
</evidence>
<keyword evidence="2 4" id="KW-0464">Manganese</keyword>
<evidence type="ECO:0000313" key="5">
    <source>
        <dbReference type="EMBL" id="CEI73824.1"/>
    </source>
</evidence>
<comment type="cofactor">
    <cofactor evidence="4">
        <name>Mn(2+)</name>
        <dbReference type="ChEBI" id="CHEBI:29035"/>
    </cofactor>
</comment>
<organism evidence="5 6">
    <name type="scientific">Romboutsia hominis</name>
    <dbReference type="NCBI Taxonomy" id="1507512"/>
    <lineage>
        <taxon>Bacteria</taxon>
        <taxon>Bacillati</taxon>
        <taxon>Bacillota</taxon>
        <taxon>Clostridia</taxon>
        <taxon>Peptostreptococcales</taxon>
        <taxon>Peptostreptococcaceae</taxon>
        <taxon>Romboutsia</taxon>
    </lineage>
</organism>
<dbReference type="EMBL" id="LN650648">
    <property type="protein sequence ID" value="CEI73824.1"/>
    <property type="molecule type" value="Genomic_DNA"/>
</dbReference>
<keyword evidence="6" id="KW-1185">Reference proteome</keyword>
<dbReference type="UniPathway" id="UPA00138"/>
<sequence length="653" mass="75670">MRPLENELKYLKLLSKQYPSISKASTEIINLEAILNLPKGTEHFITDIHGEYEPFVHVLKNGSGVIKRKIEELFSNTMRENEKKALATLVYYPEQKLDLIIKKEENLEDFYRINIYRLVELCKYASSKYTRSKVRKLLPEDFKYIIEELLHESIDIKHKQCYYQSIVDTIIETDRAKEFIIAISKVIQKLVVDRLHILGDIYDRGPRPDVVIDTLMDYHSVDIQWGNHDILWMGAASGEKTCIANALRISARYANLDIIEDIYGINLLPLATFAMETYKDDPCHCFIPKISDQNVSTKEKSLIAKMHKAISIIQFKLEGEVINRRPEFEMQHRLLLNNINYEENTIKLKGKVYKLKDSNFPTINKNNPYELSKEENEVIEKLVSSFKNSEKLQKHISFLFSKGSIYLTANSNLLIHGCVPLNEDKSFMSMKIQGKEYKGKALMDKMEAISREGYFFKENTTQKQYGMDMMWYLWTGKCSSLFGKDDMTTFERYFIAEKESHKENKNPYFKLREDEKMCEKIFEEFNLDLTDSHIINGHVPVESKNGESPIKANGKILVIDGGFSRAYQNKTGLAGYTLIYNSHSLQLVSHQPFTSAEDAIKKESDILSTTEVVEHKAKRKTVRDTDAGKILEQEVKDLKLLLLAYRKGLIKEK</sequence>
<gene>
    <name evidence="4" type="primary">fbp</name>
    <name evidence="5" type="ORF">FRIFI_2297</name>
</gene>
<dbReference type="GO" id="GO:0006094">
    <property type="term" value="P:gluconeogenesis"/>
    <property type="evidence" value="ECO:0007669"/>
    <property type="project" value="UniProtKB-UniRule"/>
</dbReference>
<name>A0A2P2BXD1_9FIRM</name>
<dbReference type="InterPro" id="IPR029052">
    <property type="entry name" value="Metallo-depent_PP-like"/>
</dbReference>
<evidence type="ECO:0000256" key="1">
    <source>
        <dbReference type="ARBA" id="ARBA00022801"/>
    </source>
</evidence>
<dbReference type="KEGG" id="rhom:FRIFI_2297"/>
<dbReference type="AlphaFoldDB" id="A0A2P2BXD1"/>
<dbReference type="PIRSF" id="PIRSF000906">
    <property type="entry name" value="FBPtase_Bacill"/>
    <property type="match status" value="1"/>
</dbReference>
<evidence type="ECO:0000256" key="3">
    <source>
        <dbReference type="ARBA" id="ARBA00023277"/>
    </source>
</evidence>
<dbReference type="RefSeq" id="WP_092924100.1">
    <property type="nucleotide sequence ID" value="NZ_FJTZ01000012.1"/>
</dbReference>
<keyword evidence="3 4" id="KW-0119">Carbohydrate metabolism</keyword>
<dbReference type="Pfam" id="PF06874">
    <property type="entry name" value="FBPase_2"/>
    <property type="match status" value="1"/>
</dbReference>
<comment type="catalytic activity">
    <reaction evidence="4">
        <text>beta-D-fructose 1,6-bisphosphate + H2O = beta-D-fructose 6-phosphate + phosphate</text>
        <dbReference type="Rhea" id="RHEA:11064"/>
        <dbReference type="ChEBI" id="CHEBI:15377"/>
        <dbReference type="ChEBI" id="CHEBI:32966"/>
        <dbReference type="ChEBI" id="CHEBI:43474"/>
        <dbReference type="ChEBI" id="CHEBI:57634"/>
        <dbReference type="EC" id="3.1.3.11"/>
    </reaction>
</comment>
<evidence type="ECO:0000256" key="4">
    <source>
        <dbReference type="HAMAP-Rule" id="MF_01854"/>
    </source>
</evidence>
<proteinExistence type="inferred from homology"/>
<dbReference type="HAMAP" id="MF_01854">
    <property type="entry name" value="FBPase_class3"/>
    <property type="match status" value="1"/>
</dbReference>
<keyword evidence="1 4" id="KW-0378">Hydrolase</keyword>
<accession>A0A2P2BXD1</accession>